<dbReference type="OrthoDB" id="676979at2759"/>
<keyword evidence="15 20" id="KW-0472">Membrane</keyword>
<dbReference type="PANTHER" id="PTHR48053:SF117">
    <property type="entry name" value="PROTEIN KINASE DOMAIN-CONTAINING PROTEIN"/>
    <property type="match status" value="1"/>
</dbReference>
<keyword evidence="10" id="KW-0677">Repeat</keyword>
<keyword evidence="11" id="KW-0547">Nucleotide-binding</keyword>
<dbReference type="GO" id="GO:0004674">
    <property type="term" value="F:protein serine/threonine kinase activity"/>
    <property type="evidence" value="ECO:0007669"/>
    <property type="project" value="UniProtKB-KW"/>
</dbReference>
<dbReference type="Pfam" id="PF23598">
    <property type="entry name" value="LRR_14"/>
    <property type="match status" value="1"/>
</dbReference>
<dbReference type="PROSITE" id="PS50011">
    <property type="entry name" value="PROTEIN_KINASE_DOM"/>
    <property type="match status" value="1"/>
</dbReference>
<dbReference type="SUPFAM" id="SSF52058">
    <property type="entry name" value="L domain-like"/>
    <property type="match status" value="3"/>
</dbReference>
<keyword evidence="17" id="KW-0325">Glycoprotein</keyword>
<gene>
    <name evidence="22" type="ORF">NE237_025524</name>
</gene>
<evidence type="ECO:0000256" key="5">
    <source>
        <dbReference type="ARBA" id="ARBA00022553"/>
    </source>
</evidence>
<dbReference type="FunFam" id="3.80.10.10:FF:000416">
    <property type="entry name" value="Probable leucine-rich repeat receptor-like protein kinase At5g63930"/>
    <property type="match status" value="1"/>
</dbReference>
<sequence>MMRFSFSDSAVIQFPARFCQAEKEIMDKRGGQGYVLLLFFLLFSFNVVLDGKELELLLSFKASVSDPFRYLADWNSNSKSNSSVVFCNWYGITCINSSHVLSIELSGKNISGKLSPSLFLLPSIETINLSNNEFSGEIPSETFFCSSLRHFNLSNNNFTGPIPHSFISGLETLDLSNNMLSGEIPAEIRLFTGLKVLDLGGNVLKGSIPNSISNLRELQYLTLASNQLVGEIPLEIGLMKSLKWIYLGYNNLSGEIPKEIGELTSLNHLDLVYNNLTGEIPSTFGNLTDLQYLFLYQNRLTGSIPRSIFELRKLISLDLSDNSLSGQIPELVSQLQNLEILHLFSNNFTGKIPEAVSSLPRLQVIQLWSNGLSGEIPKNLGRWNNLTALDLSTNKLRGEIPENLCNSGRLFKLILFSNFLQGKIPESLCRCQSLQRIRIQNNFLSGELSPCFTKLPLVYYLDISGNNLSGRIDQRKYTPSLQMLNLARNKFVGNLPDSFGSEKLESLDLSENRFSGSIPRKFGDLSELVLLRLSQSQLEGFIPNELASCKKLVTLDLSGNQLSGPIPVSLSKMPVLGELDLSENQLFGVIPPTLGNVESLVQVNISHNHLHGRLPSTGAFLAINSSAVAGNDLCGGEATTGLPPCRKEKKPVWLLLITSFLVVLAVLALSLSVVAFVRRGNRGQLKKVDHEDGNWELQFFDPSVSNAVTIDDILLSMKEENVVSRGNDGTSYRGKTAVHDLQFIVKEINDNSMPSTFWVEMKELGKLRHQNIVKLTGICRSEKCGLLVYEFVEGKSLRDVIGGFSWECRHRMAIRIAKTLQFLHRRSPSFLIGNFSPDNVIVDGKEEPRLRPCLLEFFGSDYKSFLSSGYVAPEIRENKDIREETDIYSYGVLLIEILTGKGPMDKELGVHDGIVEWARYCYSDCHLDSWIDPAIKGYESKHQNQIVETMNLALQCTASDPEARPCATDALKILERAIRSSFCISGLKFSSIT</sequence>
<dbReference type="Pfam" id="PF00560">
    <property type="entry name" value="LRR_1"/>
    <property type="match status" value="5"/>
</dbReference>
<organism evidence="22 23">
    <name type="scientific">Protea cynaroides</name>
    <dbReference type="NCBI Taxonomy" id="273540"/>
    <lineage>
        <taxon>Eukaryota</taxon>
        <taxon>Viridiplantae</taxon>
        <taxon>Streptophyta</taxon>
        <taxon>Embryophyta</taxon>
        <taxon>Tracheophyta</taxon>
        <taxon>Spermatophyta</taxon>
        <taxon>Magnoliopsida</taxon>
        <taxon>Proteales</taxon>
        <taxon>Proteaceae</taxon>
        <taxon>Protea</taxon>
    </lineage>
</organism>
<dbReference type="InterPro" id="IPR032675">
    <property type="entry name" value="LRR_dom_sf"/>
</dbReference>
<dbReference type="SMART" id="SM00369">
    <property type="entry name" value="LRR_TYP"/>
    <property type="match status" value="8"/>
</dbReference>
<keyword evidence="23" id="KW-1185">Reference proteome</keyword>
<keyword evidence="4" id="KW-0723">Serine/threonine-protein kinase</keyword>
<dbReference type="InterPro" id="IPR011009">
    <property type="entry name" value="Kinase-like_dom_sf"/>
</dbReference>
<dbReference type="PROSITE" id="PS51450">
    <property type="entry name" value="LRR"/>
    <property type="match status" value="2"/>
</dbReference>
<dbReference type="Gene3D" id="3.80.10.10">
    <property type="entry name" value="Ribonuclease Inhibitor"/>
    <property type="match status" value="3"/>
</dbReference>
<evidence type="ECO:0000256" key="16">
    <source>
        <dbReference type="ARBA" id="ARBA00023170"/>
    </source>
</evidence>
<evidence type="ECO:0000256" key="17">
    <source>
        <dbReference type="ARBA" id="ARBA00023180"/>
    </source>
</evidence>
<dbReference type="InterPro" id="IPR013210">
    <property type="entry name" value="LRR_N_plant-typ"/>
</dbReference>
<keyword evidence="9" id="KW-0732">Signal</keyword>
<dbReference type="SMART" id="SM00365">
    <property type="entry name" value="LRR_SD22"/>
    <property type="match status" value="5"/>
</dbReference>
<comment type="subcellular location">
    <subcellularLocation>
        <location evidence="1">Cell membrane</location>
        <topology evidence="1">Single-pass type I membrane protein</topology>
    </subcellularLocation>
</comment>
<evidence type="ECO:0000256" key="20">
    <source>
        <dbReference type="SAM" id="Phobius"/>
    </source>
</evidence>
<dbReference type="Pfam" id="PF13855">
    <property type="entry name" value="LRR_8"/>
    <property type="match status" value="2"/>
</dbReference>
<feature type="transmembrane region" description="Helical" evidence="20">
    <location>
        <begin position="33"/>
        <end position="49"/>
    </location>
</feature>
<comment type="catalytic activity">
    <reaction evidence="18">
        <text>L-threonyl-[protein] + ATP = O-phospho-L-threonyl-[protein] + ADP + H(+)</text>
        <dbReference type="Rhea" id="RHEA:46608"/>
        <dbReference type="Rhea" id="RHEA-COMP:11060"/>
        <dbReference type="Rhea" id="RHEA-COMP:11605"/>
        <dbReference type="ChEBI" id="CHEBI:15378"/>
        <dbReference type="ChEBI" id="CHEBI:30013"/>
        <dbReference type="ChEBI" id="CHEBI:30616"/>
        <dbReference type="ChEBI" id="CHEBI:61977"/>
        <dbReference type="ChEBI" id="CHEBI:456216"/>
        <dbReference type="EC" id="2.7.11.1"/>
    </reaction>
</comment>
<evidence type="ECO:0000256" key="4">
    <source>
        <dbReference type="ARBA" id="ARBA00022527"/>
    </source>
</evidence>
<feature type="transmembrane region" description="Helical" evidence="20">
    <location>
        <begin position="652"/>
        <end position="677"/>
    </location>
</feature>
<keyword evidence="7" id="KW-0808">Transferase</keyword>
<keyword evidence="16" id="KW-0675">Receptor</keyword>
<feature type="domain" description="Protein kinase" evidence="21">
    <location>
        <begin position="717"/>
        <end position="978"/>
    </location>
</feature>
<evidence type="ECO:0000256" key="9">
    <source>
        <dbReference type="ARBA" id="ARBA00022729"/>
    </source>
</evidence>
<keyword evidence="5" id="KW-0597">Phosphoprotein</keyword>
<dbReference type="InterPro" id="IPR003591">
    <property type="entry name" value="Leu-rich_rpt_typical-subtyp"/>
</dbReference>
<keyword evidence="3" id="KW-1003">Cell membrane</keyword>
<evidence type="ECO:0000256" key="14">
    <source>
        <dbReference type="ARBA" id="ARBA00022989"/>
    </source>
</evidence>
<comment type="catalytic activity">
    <reaction evidence="19">
        <text>L-seryl-[protein] + ATP = O-phospho-L-seryl-[protein] + ADP + H(+)</text>
        <dbReference type="Rhea" id="RHEA:17989"/>
        <dbReference type="Rhea" id="RHEA-COMP:9863"/>
        <dbReference type="Rhea" id="RHEA-COMP:11604"/>
        <dbReference type="ChEBI" id="CHEBI:15378"/>
        <dbReference type="ChEBI" id="CHEBI:29999"/>
        <dbReference type="ChEBI" id="CHEBI:30616"/>
        <dbReference type="ChEBI" id="CHEBI:83421"/>
        <dbReference type="ChEBI" id="CHEBI:456216"/>
        <dbReference type="EC" id="2.7.11.1"/>
    </reaction>
</comment>
<keyword evidence="8 20" id="KW-0812">Transmembrane</keyword>
<evidence type="ECO:0000313" key="22">
    <source>
        <dbReference type="EMBL" id="KAJ4958413.1"/>
    </source>
</evidence>
<evidence type="ECO:0000256" key="12">
    <source>
        <dbReference type="ARBA" id="ARBA00022777"/>
    </source>
</evidence>
<keyword evidence="6" id="KW-0433">Leucine-rich repeat</keyword>
<dbReference type="EMBL" id="JAMYWD010000010">
    <property type="protein sequence ID" value="KAJ4958413.1"/>
    <property type="molecule type" value="Genomic_DNA"/>
</dbReference>
<proteinExistence type="predicted"/>
<dbReference type="GO" id="GO:0005524">
    <property type="term" value="F:ATP binding"/>
    <property type="evidence" value="ECO:0007669"/>
    <property type="project" value="UniProtKB-KW"/>
</dbReference>
<evidence type="ECO:0000256" key="6">
    <source>
        <dbReference type="ARBA" id="ARBA00022614"/>
    </source>
</evidence>
<dbReference type="Pfam" id="PF08263">
    <property type="entry name" value="LRRNT_2"/>
    <property type="match status" value="1"/>
</dbReference>
<name>A0A9Q0K1U2_9MAGN</name>
<evidence type="ECO:0000256" key="15">
    <source>
        <dbReference type="ARBA" id="ARBA00023136"/>
    </source>
</evidence>
<dbReference type="PANTHER" id="PTHR48053">
    <property type="entry name" value="LEUCINE RICH REPEAT FAMILY PROTEIN, EXPRESSED"/>
    <property type="match status" value="1"/>
</dbReference>
<evidence type="ECO:0000256" key="13">
    <source>
        <dbReference type="ARBA" id="ARBA00022840"/>
    </source>
</evidence>
<dbReference type="SUPFAM" id="SSF56112">
    <property type="entry name" value="Protein kinase-like (PK-like)"/>
    <property type="match status" value="1"/>
</dbReference>
<reference evidence="22" key="1">
    <citation type="journal article" date="2023" name="Plant J.">
        <title>The genome of the king protea, Protea cynaroides.</title>
        <authorList>
            <person name="Chang J."/>
            <person name="Duong T.A."/>
            <person name="Schoeman C."/>
            <person name="Ma X."/>
            <person name="Roodt D."/>
            <person name="Barker N."/>
            <person name="Li Z."/>
            <person name="Van de Peer Y."/>
            <person name="Mizrachi E."/>
        </authorList>
    </citation>
    <scope>NUCLEOTIDE SEQUENCE</scope>
    <source>
        <tissue evidence="22">Young leaves</tissue>
    </source>
</reference>
<evidence type="ECO:0000256" key="3">
    <source>
        <dbReference type="ARBA" id="ARBA00022475"/>
    </source>
</evidence>
<evidence type="ECO:0000256" key="10">
    <source>
        <dbReference type="ARBA" id="ARBA00022737"/>
    </source>
</evidence>
<keyword evidence="14 20" id="KW-1133">Transmembrane helix</keyword>
<evidence type="ECO:0000256" key="11">
    <source>
        <dbReference type="ARBA" id="ARBA00022741"/>
    </source>
</evidence>
<dbReference type="InterPro" id="IPR051716">
    <property type="entry name" value="Plant_RL_S/T_kinase"/>
</dbReference>
<dbReference type="Gene3D" id="3.30.200.20">
    <property type="entry name" value="Phosphorylase Kinase, domain 1"/>
    <property type="match status" value="1"/>
</dbReference>
<evidence type="ECO:0000259" key="21">
    <source>
        <dbReference type="PROSITE" id="PS50011"/>
    </source>
</evidence>
<dbReference type="GO" id="GO:0005886">
    <property type="term" value="C:plasma membrane"/>
    <property type="evidence" value="ECO:0007669"/>
    <property type="project" value="UniProtKB-SubCell"/>
</dbReference>
<evidence type="ECO:0000256" key="2">
    <source>
        <dbReference type="ARBA" id="ARBA00012513"/>
    </source>
</evidence>
<dbReference type="Gene3D" id="1.10.510.10">
    <property type="entry name" value="Transferase(Phosphotransferase) domain 1"/>
    <property type="match status" value="1"/>
</dbReference>
<keyword evidence="12" id="KW-0418">Kinase</keyword>
<comment type="caution">
    <text evidence="22">The sequence shown here is derived from an EMBL/GenBank/DDBJ whole genome shotgun (WGS) entry which is preliminary data.</text>
</comment>
<dbReference type="InterPro" id="IPR001611">
    <property type="entry name" value="Leu-rich_rpt"/>
</dbReference>
<dbReference type="FunFam" id="3.80.10.10:FF:000275">
    <property type="entry name" value="Leucine-rich repeat receptor-like protein kinase"/>
    <property type="match status" value="1"/>
</dbReference>
<evidence type="ECO:0000313" key="23">
    <source>
        <dbReference type="Proteomes" id="UP001141806"/>
    </source>
</evidence>
<accession>A0A9Q0K1U2</accession>
<evidence type="ECO:0000256" key="19">
    <source>
        <dbReference type="ARBA" id="ARBA00048679"/>
    </source>
</evidence>
<dbReference type="FunFam" id="3.80.10.10:FF:000726">
    <property type="entry name" value="Probably inactive leucine-rich repeat receptor-like protein kinase"/>
    <property type="match status" value="1"/>
</dbReference>
<evidence type="ECO:0000256" key="18">
    <source>
        <dbReference type="ARBA" id="ARBA00047899"/>
    </source>
</evidence>
<dbReference type="EC" id="2.7.11.1" evidence="2"/>
<dbReference type="AlphaFoldDB" id="A0A9Q0K1U2"/>
<protein>
    <recommendedName>
        <fullName evidence="2">non-specific serine/threonine protein kinase</fullName>
        <ecNumber evidence="2">2.7.11.1</ecNumber>
    </recommendedName>
</protein>
<dbReference type="InterPro" id="IPR055414">
    <property type="entry name" value="LRR_R13L4/SHOC2-like"/>
</dbReference>
<evidence type="ECO:0000256" key="1">
    <source>
        <dbReference type="ARBA" id="ARBA00004251"/>
    </source>
</evidence>
<dbReference type="Pfam" id="PF00069">
    <property type="entry name" value="Pkinase"/>
    <property type="match status" value="1"/>
</dbReference>
<evidence type="ECO:0000256" key="8">
    <source>
        <dbReference type="ARBA" id="ARBA00022692"/>
    </source>
</evidence>
<evidence type="ECO:0000256" key="7">
    <source>
        <dbReference type="ARBA" id="ARBA00022679"/>
    </source>
</evidence>
<keyword evidence="13" id="KW-0067">ATP-binding</keyword>
<dbReference type="InterPro" id="IPR000719">
    <property type="entry name" value="Prot_kinase_dom"/>
</dbReference>
<dbReference type="Proteomes" id="UP001141806">
    <property type="component" value="Unassembled WGS sequence"/>
</dbReference>
<dbReference type="PRINTS" id="PR00019">
    <property type="entry name" value="LEURICHRPT"/>
</dbReference>